<dbReference type="GO" id="GO:0005739">
    <property type="term" value="C:mitochondrion"/>
    <property type="evidence" value="ECO:0007669"/>
    <property type="project" value="TreeGrafter"/>
</dbReference>
<keyword evidence="6" id="KW-1185">Reference proteome</keyword>
<feature type="domain" description="Enoyl reductase (ER)" evidence="4">
    <location>
        <begin position="16"/>
        <end position="378"/>
    </location>
</feature>
<protein>
    <recommendedName>
        <fullName evidence="4">Enoyl reductase (ER) domain-containing protein</fullName>
    </recommendedName>
</protein>
<dbReference type="GO" id="GO:0005811">
    <property type="term" value="C:lipid droplet"/>
    <property type="evidence" value="ECO:0007669"/>
    <property type="project" value="UniProtKB-SubCell"/>
</dbReference>
<evidence type="ECO:0000256" key="3">
    <source>
        <dbReference type="ARBA" id="ARBA00038249"/>
    </source>
</evidence>
<dbReference type="OrthoDB" id="3509362at2759"/>
<gene>
    <name evidence="5" type="primary">NDAI0H03100</name>
    <name evidence="5" type="ordered locus">NDAI_0H03100</name>
</gene>
<dbReference type="Pfam" id="PF13602">
    <property type="entry name" value="ADH_zinc_N_2"/>
    <property type="match status" value="1"/>
</dbReference>
<dbReference type="OMA" id="GPLTYFT"/>
<dbReference type="PANTHER" id="PTHR11695:SF294">
    <property type="entry name" value="RETICULON-4-INTERACTING PROTEIN 1, MITOCHONDRIAL"/>
    <property type="match status" value="1"/>
</dbReference>
<comment type="similarity">
    <text evidence="3">Belongs to the YIM1 family.</text>
</comment>
<dbReference type="GeneID" id="11496014"/>
<keyword evidence="2" id="KW-0551">Lipid droplet</keyword>
<name>G0WFC2_NAUDC</name>
<evidence type="ECO:0000313" key="5">
    <source>
        <dbReference type="EMBL" id="CCD26483.1"/>
    </source>
</evidence>
<dbReference type="RefSeq" id="XP_003671726.1">
    <property type="nucleotide sequence ID" value="XM_003671678.1"/>
</dbReference>
<dbReference type="Gene3D" id="3.90.180.10">
    <property type="entry name" value="Medium-chain alcohol dehydrogenases, catalytic domain"/>
    <property type="match status" value="1"/>
</dbReference>
<dbReference type="Gene3D" id="3.40.50.720">
    <property type="entry name" value="NAD(P)-binding Rossmann-like Domain"/>
    <property type="match status" value="1"/>
</dbReference>
<organism evidence="5 6">
    <name type="scientific">Naumovozyma dairenensis (strain ATCC 10597 / BCRC 20456 / CBS 421 / NBRC 0211 / NRRL Y-12639)</name>
    <name type="common">Saccharomyces dairenensis</name>
    <dbReference type="NCBI Taxonomy" id="1071378"/>
    <lineage>
        <taxon>Eukaryota</taxon>
        <taxon>Fungi</taxon>
        <taxon>Dikarya</taxon>
        <taxon>Ascomycota</taxon>
        <taxon>Saccharomycotina</taxon>
        <taxon>Saccharomycetes</taxon>
        <taxon>Saccharomycetales</taxon>
        <taxon>Saccharomycetaceae</taxon>
        <taxon>Naumovozyma</taxon>
    </lineage>
</organism>
<dbReference type="Proteomes" id="UP000000689">
    <property type="component" value="Chromosome 8"/>
</dbReference>
<dbReference type="HOGENOM" id="CLU_026673_3_3_1"/>
<dbReference type="GO" id="GO:0016491">
    <property type="term" value="F:oxidoreductase activity"/>
    <property type="evidence" value="ECO:0007669"/>
    <property type="project" value="InterPro"/>
</dbReference>
<evidence type="ECO:0000256" key="1">
    <source>
        <dbReference type="ARBA" id="ARBA00004502"/>
    </source>
</evidence>
<comment type="subcellular location">
    <subcellularLocation>
        <location evidence="1">Lipid droplet</location>
    </subcellularLocation>
</comment>
<evidence type="ECO:0000256" key="2">
    <source>
        <dbReference type="ARBA" id="ARBA00022677"/>
    </source>
</evidence>
<dbReference type="PANTHER" id="PTHR11695">
    <property type="entry name" value="ALCOHOL DEHYDROGENASE RELATED"/>
    <property type="match status" value="1"/>
</dbReference>
<dbReference type="AlphaFoldDB" id="G0WFC2"/>
<proteinExistence type="inferred from homology"/>
<dbReference type="SUPFAM" id="SSF51735">
    <property type="entry name" value="NAD(P)-binding Rossmann-fold domains"/>
    <property type="match status" value="1"/>
</dbReference>
<dbReference type="InterPro" id="IPR020843">
    <property type="entry name" value="ER"/>
</dbReference>
<dbReference type="STRING" id="1071378.G0WFC2"/>
<accession>G0WFC2</accession>
<evidence type="ECO:0000313" key="6">
    <source>
        <dbReference type="Proteomes" id="UP000000689"/>
    </source>
</evidence>
<reference evidence="5 6" key="1">
    <citation type="journal article" date="2011" name="Proc. Natl. Acad. Sci. U.S.A.">
        <title>Evolutionary erosion of yeast sex chromosomes by mating-type switching accidents.</title>
        <authorList>
            <person name="Gordon J.L."/>
            <person name="Armisen D."/>
            <person name="Proux-Wera E."/>
            <person name="Oheigeartaigh S.S."/>
            <person name="Byrne K.P."/>
            <person name="Wolfe K.H."/>
        </authorList>
    </citation>
    <scope>NUCLEOTIDE SEQUENCE [LARGE SCALE GENOMIC DNA]</scope>
    <source>
        <strain evidence="6">ATCC 10597 / BCRC 20456 / CBS 421 / NBRC 0211 / NRRL Y-12639</strain>
    </source>
</reference>
<dbReference type="InterPro" id="IPR011032">
    <property type="entry name" value="GroES-like_sf"/>
</dbReference>
<sequence length="382" mass="42792">MASIVTRKAVTFINNQTPATITESTLDLDKCYNENEIVIEVHAAALNPVDFLLHEFSNPRLSTKNPKGYSRDYSGIIVRKGAKVAPIWDIGDHVNGMFSHVYGEQGTLTNYLILDPVKQSSISHIVQNSSAAIDVGKKVPDEIEDRSGTKRDDFVKNAAWPLVFGTAYSCLMEQGQVWDKDSRILVLGASTAVSNCLVQIAKNQLHVGTVVGICSSKSLTYNKEIGFDYTVAYDQGDGFIANLRELMKTPEFVGKKFDLICDSVGTSEFFPVIQEFLKPRNENSYYVTVSGNEKYDYKNPTLGNFVTISGPVRRFNPWRTFNYKGIIVSPNQAYMDLGNRMITLGRFAPRIDSVYKFEEFQEAIDRLRSNRAKGKVVITIKE</sequence>
<dbReference type="InterPro" id="IPR036291">
    <property type="entry name" value="NAD(P)-bd_dom_sf"/>
</dbReference>
<dbReference type="KEGG" id="ndi:NDAI_0H03100"/>
<dbReference type="SMART" id="SM00829">
    <property type="entry name" value="PKS_ER"/>
    <property type="match status" value="1"/>
</dbReference>
<dbReference type="EMBL" id="HE580274">
    <property type="protein sequence ID" value="CCD26483.1"/>
    <property type="molecule type" value="Genomic_DNA"/>
</dbReference>
<dbReference type="InterPro" id="IPR050700">
    <property type="entry name" value="YIM1/Zinc_Alcohol_DH_Fams"/>
</dbReference>
<dbReference type="SUPFAM" id="SSF50129">
    <property type="entry name" value="GroES-like"/>
    <property type="match status" value="1"/>
</dbReference>
<dbReference type="eggNOG" id="KOG1198">
    <property type="taxonomic scope" value="Eukaryota"/>
</dbReference>
<evidence type="ECO:0000259" key="4">
    <source>
        <dbReference type="SMART" id="SM00829"/>
    </source>
</evidence>
<dbReference type="CDD" id="cd08247">
    <property type="entry name" value="AST1_like"/>
    <property type="match status" value="1"/>
</dbReference>